<dbReference type="AlphaFoldDB" id="A0A813ZPU2"/>
<dbReference type="EMBL" id="CAJNOJ010000281">
    <property type="protein sequence ID" value="CAF1366508.1"/>
    <property type="molecule type" value="Genomic_DNA"/>
</dbReference>
<protein>
    <submittedName>
        <fullName evidence="2">Uncharacterized protein</fullName>
    </submittedName>
</protein>
<dbReference type="SUPFAM" id="SSF63825">
    <property type="entry name" value="YWTD domain"/>
    <property type="match status" value="1"/>
</dbReference>
<feature type="transmembrane region" description="Helical" evidence="1">
    <location>
        <begin position="39"/>
        <end position="62"/>
    </location>
</feature>
<evidence type="ECO:0000256" key="1">
    <source>
        <dbReference type="SAM" id="Phobius"/>
    </source>
</evidence>
<keyword evidence="1" id="KW-1133">Transmembrane helix</keyword>
<proteinExistence type="predicted"/>
<accession>A0A813ZPU2</accession>
<keyword evidence="1" id="KW-0472">Membrane</keyword>
<organism evidence="2 4">
    <name type="scientific">Adineta ricciae</name>
    <name type="common">Rotifer</name>
    <dbReference type="NCBI Taxonomy" id="249248"/>
    <lineage>
        <taxon>Eukaryota</taxon>
        <taxon>Metazoa</taxon>
        <taxon>Spiralia</taxon>
        <taxon>Gnathifera</taxon>
        <taxon>Rotifera</taxon>
        <taxon>Eurotatoria</taxon>
        <taxon>Bdelloidea</taxon>
        <taxon>Adinetida</taxon>
        <taxon>Adinetidae</taxon>
        <taxon>Adineta</taxon>
    </lineage>
</organism>
<gene>
    <name evidence="3" type="ORF">EDS130_LOCUS34128</name>
    <name evidence="2" type="ORF">XAT740_LOCUS8044</name>
</gene>
<sequence length="409" mass="47787">MSESFDAPLIIPVDIPNVTIHLNLNQRIEQHRNLTKEQILVQVLCLLLIVVLFIFVTIIILLNMENKISPNKYRKHEEITMQPMFTRKVSTDETSVHSLCHISNINADWSQESHIFINVNARCLAPNEHALCGVEDLFIDNVHDNLYLVDVYNNRIQKYSLTEPYDPYLGAIGIIVASKDLNKPQSIFVDSETEDMYILDHMTEITQPSYDSGYRVHLWKKNDQTGRILFYEIGEDATNYYSYLTFDKEMNIYVGTRFHIKKWLFSSNYTQQVLVAGKTDEYIHGRSSLYLPRNFYVDDDLTLYIADWQNKRIQKWLFNATEGITLVKNLTNVHGLTMGCNGHIYYTDISDQSVFELNLKNNEKRTIIGDESINREKSEFYPMLMKFDKFGNIFVFNLRTSMVMKFSLL</sequence>
<name>A0A813ZPU2_ADIRI</name>
<evidence type="ECO:0000313" key="2">
    <source>
        <dbReference type="EMBL" id="CAF0901432.1"/>
    </source>
</evidence>
<dbReference type="Gene3D" id="2.40.10.500">
    <property type="match status" value="1"/>
</dbReference>
<dbReference type="InterPro" id="IPR011042">
    <property type="entry name" value="6-blade_b-propeller_TolB-like"/>
</dbReference>
<dbReference type="Proteomes" id="UP000663828">
    <property type="component" value="Unassembled WGS sequence"/>
</dbReference>
<evidence type="ECO:0000313" key="3">
    <source>
        <dbReference type="EMBL" id="CAF1366508.1"/>
    </source>
</evidence>
<dbReference type="Gene3D" id="2.120.10.30">
    <property type="entry name" value="TolB, C-terminal domain"/>
    <property type="match status" value="1"/>
</dbReference>
<comment type="caution">
    <text evidence="2">The sequence shown here is derived from an EMBL/GenBank/DDBJ whole genome shotgun (WGS) entry which is preliminary data.</text>
</comment>
<dbReference type="Proteomes" id="UP000663852">
    <property type="component" value="Unassembled WGS sequence"/>
</dbReference>
<keyword evidence="4" id="KW-1185">Reference proteome</keyword>
<reference evidence="2" key="1">
    <citation type="submission" date="2021-02" db="EMBL/GenBank/DDBJ databases">
        <authorList>
            <person name="Nowell W R."/>
        </authorList>
    </citation>
    <scope>NUCLEOTIDE SEQUENCE</scope>
</reference>
<dbReference type="EMBL" id="CAJNOR010000394">
    <property type="protein sequence ID" value="CAF0901432.1"/>
    <property type="molecule type" value="Genomic_DNA"/>
</dbReference>
<evidence type="ECO:0000313" key="4">
    <source>
        <dbReference type="Proteomes" id="UP000663828"/>
    </source>
</evidence>
<keyword evidence="1" id="KW-0812">Transmembrane</keyword>